<accession>A0AAD4L438</accession>
<evidence type="ECO:0000256" key="1">
    <source>
        <dbReference type="ARBA" id="ARBA00023002"/>
    </source>
</evidence>
<dbReference type="Pfam" id="PF00106">
    <property type="entry name" value="adh_short"/>
    <property type="match status" value="1"/>
</dbReference>
<protein>
    <submittedName>
        <fullName evidence="2">NAD(P)-binding protein</fullName>
    </submittedName>
</protein>
<gene>
    <name evidence="2" type="ORF">EDB92DRAFT_1021860</name>
</gene>
<dbReference type="InterPro" id="IPR036291">
    <property type="entry name" value="NAD(P)-bd_dom_sf"/>
</dbReference>
<keyword evidence="1" id="KW-0560">Oxidoreductase</keyword>
<evidence type="ECO:0000313" key="3">
    <source>
        <dbReference type="Proteomes" id="UP001201163"/>
    </source>
</evidence>
<dbReference type="PANTHER" id="PTHR43157:SF31">
    <property type="entry name" value="PHOSPHATIDYLINOSITOL-GLYCAN BIOSYNTHESIS CLASS F PROTEIN"/>
    <property type="match status" value="1"/>
</dbReference>
<dbReference type="EMBL" id="JAKELL010000413">
    <property type="protein sequence ID" value="KAH8976897.1"/>
    <property type="molecule type" value="Genomic_DNA"/>
</dbReference>
<dbReference type="GO" id="GO:0016491">
    <property type="term" value="F:oxidoreductase activity"/>
    <property type="evidence" value="ECO:0007669"/>
    <property type="project" value="UniProtKB-KW"/>
</dbReference>
<name>A0AAD4L438_9AGAM</name>
<dbReference type="InterPro" id="IPR002347">
    <property type="entry name" value="SDR_fam"/>
</dbReference>
<dbReference type="Proteomes" id="UP001201163">
    <property type="component" value="Unassembled WGS sequence"/>
</dbReference>
<organism evidence="2 3">
    <name type="scientific">Lactarius akahatsu</name>
    <dbReference type="NCBI Taxonomy" id="416441"/>
    <lineage>
        <taxon>Eukaryota</taxon>
        <taxon>Fungi</taxon>
        <taxon>Dikarya</taxon>
        <taxon>Basidiomycota</taxon>
        <taxon>Agaricomycotina</taxon>
        <taxon>Agaricomycetes</taxon>
        <taxon>Russulales</taxon>
        <taxon>Russulaceae</taxon>
        <taxon>Lactarius</taxon>
    </lineage>
</organism>
<dbReference type="SUPFAM" id="SSF51735">
    <property type="entry name" value="NAD(P)-binding Rossmann-fold domains"/>
    <property type="match status" value="1"/>
</dbReference>
<reference evidence="2" key="1">
    <citation type="submission" date="2022-01" db="EMBL/GenBank/DDBJ databases">
        <title>Comparative genomics reveals a dynamic genome evolution in the ectomycorrhizal milk-cap (Lactarius) mushrooms.</title>
        <authorList>
            <consortium name="DOE Joint Genome Institute"/>
            <person name="Lebreton A."/>
            <person name="Tang N."/>
            <person name="Kuo A."/>
            <person name="LaButti K."/>
            <person name="Drula E."/>
            <person name="Barry K."/>
            <person name="Clum A."/>
            <person name="Lipzen A."/>
            <person name="Mousain D."/>
            <person name="Ng V."/>
            <person name="Wang R."/>
            <person name="Wang X."/>
            <person name="Dai Y."/>
            <person name="Henrissat B."/>
            <person name="Grigoriev I.V."/>
            <person name="Guerin-Laguette A."/>
            <person name="Yu F."/>
            <person name="Martin F.M."/>
        </authorList>
    </citation>
    <scope>NUCLEOTIDE SEQUENCE</scope>
    <source>
        <strain evidence="2">QP</strain>
    </source>
</reference>
<dbReference type="Gene3D" id="3.40.50.720">
    <property type="entry name" value="NAD(P)-binding Rossmann-like Domain"/>
    <property type="match status" value="1"/>
</dbReference>
<evidence type="ECO:0000313" key="2">
    <source>
        <dbReference type="EMBL" id="KAH8976897.1"/>
    </source>
</evidence>
<comment type="caution">
    <text evidence="2">The sequence shown here is derived from an EMBL/GenBank/DDBJ whole genome shotgun (WGS) entry which is preliminary data.</text>
</comment>
<dbReference type="PRINTS" id="PR00081">
    <property type="entry name" value="GDHRDH"/>
</dbReference>
<dbReference type="AlphaFoldDB" id="A0AAD4L438"/>
<keyword evidence="3" id="KW-1185">Reference proteome</keyword>
<sequence length="331" mass="36773">MGGQLSVLQQSFPPRPNWGVNDIPDLTGKVILVTGGNTGIGKETVKVRLGILLPQWYETWLIERQQLLAHNAKVYLAARSAQKANEAIAELKNEMGKQAIFLQLDLSDIPAIRKSAQEFLSKESQLHVLINNAGVMMSPKEQVTAQNYDMQFGTNVVGHWLLTELLLPALFAATDAAPFHEKARVVTVSSTVIYLTTGLDFDAFADGPKRTQYSKLELYNKSKFGNVVVARELARRYGDKIVSTSLNPGSIRTDLLRHQPGWQSAIVHWMMYPVAYGALTQLYCATAPSAADANGKFFIPWARLGEPNKAALDPQVGERLWSWLENETKKH</sequence>
<proteinExistence type="predicted"/>
<dbReference type="PANTHER" id="PTHR43157">
    <property type="entry name" value="PHOSPHATIDYLINOSITOL-GLYCAN BIOSYNTHESIS CLASS F PROTEIN-RELATED"/>
    <property type="match status" value="1"/>
</dbReference>